<protein>
    <submittedName>
        <fullName evidence="1">Uncharacterized protein</fullName>
    </submittedName>
</protein>
<proteinExistence type="predicted"/>
<dbReference type="PATRIC" id="fig|280505.15.peg.2772"/>
<gene>
    <name evidence="1" type="ORF">LBBP_02841</name>
</gene>
<evidence type="ECO:0000313" key="1">
    <source>
        <dbReference type="EMBL" id="ALO27057.1"/>
    </source>
</evidence>
<reference evidence="1 2" key="1">
    <citation type="journal article" date="2015" name="PLoS Negl. Trop. Dis.">
        <title>Distribution of Plasmids in Distinct Leptospira Pathogenic Species.</title>
        <authorList>
            <person name="Wang Y."/>
            <person name="Zhuang X."/>
            <person name="Zhong Y."/>
            <person name="Zhang C."/>
            <person name="Zhang Y."/>
            <person name="Zeng L."/>
            <person name="Zhu Y."/>
            <person name="He P."/>
            <person name="Dong K."/>
            <person name="Pal U."/>
            <person name="Guo X."/>
            <person name="Qin J."/>
        </authorList>
    </citation>
    <scope>NUCLEOTIDE SEQUENCE [LARGE SCALE GENOMIC DNA]</scope>
    <source>
        <strain evidence="1 2">56604</strain>
    </source>
</reference>
<dbReference type="Proteomes" id="UP000058857">
    <property type="component" value="Chromosome 1"/>
</dbReference>
<accession>A0A0S2ITS0</accession>
<dbReference type="AlphaFoldDB" id="A0A0S2ITS0"/>
<name>A0A0S2ITS0_LEPBO</name>
<organism evidence="1">
    <name type="scientific">Leptospira borgpetersenii serovar Ballum</name>
    <dbReference type="NCBI Taxonomy" id="280505"/>
    <lineage>
        <taxon>Bacteria</taxon>
        <taxon>Pseudomonadati</taxon>
        <taxon>Spirochaetota</taxon>
        <taxon>Spirochaetia</taxon>
        <taxon>Leptospirales</taxon>
        <taxon>Leptospiraceae</taxon>
        <taxon>Leptospira</taxon>
    </lineage>
</organism>
<sequence length="40" mass="4284">MGKVMVGSDALEFFRAPVGNGLSLEKAFRLSSTTLESLSH</sequence>
<evidence type="ECO:0000313" key="2">
    <source>
        <dbReference type="Proteomes" id="UP000058857"/>
    </source>
</evidence>
<dbReference type="EMBL" id="CP012029">
    <property type="protein sequence ID" value="ALO27057.1"/>
    <property type="molecule type" value="Genomic_DNA"/>
</dbReference>